<dbReference type="InterPro" id="IPR042099">
    <property type="entry name" value="ANL_N_sf"/>
</dbReference>
<dbReference type="InterPro" id="IPR000873">
    <property type="entry name" value="AMP-dep_synth/lig_dom"/>
</dbReference>
<dbReference type="Pfam" id="PF00501">
    <property type="entry name" value="AMP-binding"/>
    <property type="match status" value="1"/>
</dbReference>
<dbReference type="NCBIfam" id="TIGR01733">
    <property type="entry name" value="AA-adenyl-dom"/>
    <property type="match status" value="1"/>
</dbReference>
<dbReference type="PROSITE" id="PS50075">
    <property type="entry name" value="CARRIER"/>
    <property type="match status" value="2"/>
</dbReference>
<dbReference type="Pfam" id="PF00550">
    <property type="entry name" value="PP-binding"/>
    <property type="match status" value="2"/>
</dbReference>
<dbReference type="InterPro" id="IPR009081">
    <property type="entry name" value="PP-bd_ACP"/>
</dbReference>
<organism evidence="4 5">
    <name type="scientific">Anaerocolumna cellulosilytica</name>
    <dbReference type="NCBI Taxonomy" id="433286"/>
    <lineage>
        <taxon>Bacteria</taxon>
        <taxon>Bacillati</taxon>
        <taxon>Bacillota</taxon>
        <taxon>Clostridia</taxon>
        <taxon>Lachnospirales</taxon>
        <taxon>Lachnospiraceae</taxon>
        <taxon>Anaerocolumna</taxon>
    </lineage>
</organism>
<dbReference type="Pfam" id="PF00668">
    <property type="entry name" value="Condensation"/>
    <property type="match status" value="1"/>
</dbReference>
<dbReference type="InterPro" id="IPR045851">
    <property type="entry name" value="AMP-bd_C_sf"/>
</dbReference>
<keyword evidence="2" id="KW-0596">Phosphopantetheine</keyword>
<evidence type="ECO:0000313" key="5">
    <source>
        <dbReference type="Proteomes" id="UP000515561"/>
    </source>
</evidence>
<dbReference type="Proteomes" id="UP000515561">
    <property type="component" value="Chromosome"/>
</dbReference>
<dbReference type="PANTHER" id="PTHR44845:SF6">
    <property type="entry name" value="BETA-ALANINE-ACTIVATING ENZYME"/>
    <property type="match status" value="1"/>
</dbReference>
<dbReference type="InterPro" id="IPR025110">
    <property type="entry name" value="AMP-bd_C"/>
</dbReference>
<dbReference type="Gene3D" id="3.40.50.12780">
    <property type="entry name" value="N-terminal domain of ligase-like"/>
    <property type="match status" value="1"/>
</dbReference>
<dbReference type="SUPFAM" id="SSF52777">
    <property type="entry name" value="CoA-dependent acyltransferases"/>
    <property type="match status" value="1"/>
</dbReference>
<evidence type="ECO:0000256" key="2">
    <source>
        <dbReference type="ARBA" id="ARBA00022450"/>
    </source>
</evidence>
<protein>
    <submittedName>
        <fullName evidence="4">Uncharacterized protein</fullName>
    </submittedName>
</protein>
<dbReference type="Pfam" id="PF13193">
    <property type="entry name" value="AMP-binding_C"/>
    <property type="match status" value="1"/>
</dbReference>
<dbReference type="InterPro" id="IPR010071">
    <property type="entry name" value="AA_adenyl_dom"/>
</dbReference>
<dbReference type="InterPro" id="IPR006162">
    <property type="entry name" value="Ppantetheine_attach_site"/>
</dbReference>
<dbReference type="SUPFAM" id="SSF47336">
    <property type="entry name" value="ACP-like"/>
    <property type="match status" value="2"/>
</dbReference>
<keyword evidence="5" id="KW-1185">Reference proteome</keyword>
<dbReference type="GO" id="GO:0003824">
    <property type="term" value="F:catalytic activity"/>
    <property type="evidence" value="ECO:0007669"/>
    <property type="project" value="InterPro"/>
</dbReference>
<dbReference type="Gene3D" id="1.10.1200.10">
    <property type="entry name" value="ACP-like"/>
    <property type="match status" value="2"/>
</dbReference>
<dbReference type="EMBL" id="AP023367">
    <property type="protein sequence ID" value="BCJ94171.1"/>
    <property type="molecule type" value="Genomic_DNA"/>
</dbReference>
<dbReference type="AlphaFoldDB" id="A0A6S6R511"/>
<evidence type="ECO:0000256" key="1">
    <source>
        <dbReference type="ARBA" id="ARBA00001957"/>
    </source>
</evidence>
<dbReference type="InterPro" id="IPR001242">
    <property type="entry name" value="Condensation_dom"/>
</dbReference>
<dbReference type="Gene3D" id="3.30.559.30">
    <property type="entry name" value="Nonribosomal peptide synthetase, condensation domain"/>
    <property type="match status" value="1"/>
</dbReference>
<dbReference type="SUPFAM" id="SSF56801">
    <property type="entry name" value="Acetyl-CoA synthetase-like"/>
    <property type="match status" value="1"/>
</dbReference>
<dbReference type="Gene3D" id="3.30.300.30">
    <property type="match status" value="1"/>
</dbReference>
<dbReference type="CDD" id="cd05930">
    <property type="entry name" value="A_NRPS"/>
    <property type="match status" value="1"/>
</dbReference>
<dbReference type="InterPro" id="IPR020845">
    <property type="entry name" value="AMP-binding_CS"/>
</dbReference>
<gene>
    <name evidence="4" type="ORF">acsn021_17400</name>
</gene>
<dbReference type="PROSITE" id="PS00012">
    <property type="entry name" value="PHOSPHOPANTETHEINE"/>
    <property type="match status" value="2"/>
</dbReference>
<comment type="cofactor">
    <cofactor evidence="1">
        <name>pantetheine 4'-phosphate</name>
        <dbReference type="ChEBI" id="CHEBI:47942"/>
    </cofactor>
</comment>
<dbReference type="PANTHER" id="PTHR44845">
    <property type="entry name" value="CARRIER DOMAIN-CONTAINING PROTEIN"/>
    <property type="match status" value="1"/>
</dbReference>
<reference evidence="4 5" key="1">
    <citation type="journal article" date="2016" name="Int. J. Syst. Evol. Microbiol.">
        <title>Descriptions of Anaerotaenia torta gen. nov., sp. nov. and Anaerocolumna cellulosilytica gen. nov., sp. nov. isolated from a methanogenic reactor of cattle waste.</title>
        <authorList>
            <person name="Uek A."/>
            <person name="Ohtaki Y."/>
            <person name="Kaku N."/>
            <person name="Ueki K."/>
        </authorList>
    </citation>
    <scope>NUCLEOTIDE SEQUENCE [LARGE SCALE GENOMIC DNA]</scope>
    <source>
        <strain evidence="4 5">SN021</strain>
    </source>
</reference>
<dbReference type="KEGG" id="acel:acsn021_17400"/>
<dbReference type="RefSeq" id="WP_184091352.1">
    <property type="nucleotide sequence ID" value="NZ_AP023367.1"/>
</dbReference>
<dbReference type="PROSITE" id="PS00455">
    <property type="entry name" value="AMP_BINDING"/>
    <property type="match status" value="1"/>
</dbReference>
<keyword evidence="3" id="KW-0597">Phosphoprotein</keyword>
<accession>A0A6S6R511</accession>
<evidence type="ECO:0000313" key="4">
    <source>
        <dbReference type="EMBL" id="BCJ94171.1"/>
    </source>
</evidence>
<evidence type="ECO:0000256" key="3">
    <source>
        <dbReference type="ARBA" id="ARBA00022553"/>
    </source>
</evidence>
<proteinExistence type="predicted"/>
<dbReference type="InterPro" id="IPR036736">
    <property type="entry name" value="ACP-like_sf"/>
</dbReference>
<sequence length="912" mass="105591">MNREVKYNILKTSHKFHKQRRYWENKINNICINDGYTVKQKGDNQESKKSTYSFKIEKELYRRIYELSNNDWNSVFAILLSGIVFVWGKCFGKKTFSAGTPVFSKHNQSISDLLIIYILFDLNKTFKEFLYHIRQELIDTYVNSSYPINELLNEKPNNIFDIFVEFTNIHKVPHRADYRTNLFFSFNADQEKEEITGEIQYNQSLFPKDMIKSVTRIIINFIDQVTHNKDISLRDIELMSLEEKNSQLKLLNTAKSVNLPDGSLYSLIENKMLQSCTKNALIFGDDKMSYKQLGERVNETYITLKQTGVKKGSVVVINISRGFDLITTILSVLKCEAICLPIDNKTPEARMKYMIENASADFIVHNKEGVVECSKCIVNSIKQVHNECIYIIYTSGSSGTPKGVMLSEKGIKNHAFAKIKDLGITSLDRVAFNFSINFVASIWQIISPLLVGAEIVIYNDDVLKDSYDFMKKVQQDRVTTLALVPSSLHTFLLHIEHESELIDLHDLNTLLLTGEKVPAELPQRFYRYYSTKLMNGYGQSECCDDTLHYIIPNNQMDKEVPIGRPITNTRVYILDTNKKMLPIGFPGELCITGDCLSFGYLDDNELNKKRFISLMEYERNNFVYCTGDIVRCLEDGTIEYIGRRDRQVKIRGYRIEIEEIEARLKKHPEINDAAVIVKDSQDEKYLCAFIVSCLKEIQIKDNLKEWLPEYLIPSKIVVVNELPVLPSGKIDYCSLNQVECSHITNELQLIEMTPFQKKLKEIFCYALNINDIGMDDSFFDMGGDSLNVIKVTFHLTEYAIEIHAKDVYKYSTIRSLSKYIIETHQIDSKEIEYKVREIWIKLLKKSEIDNNINFFDLGGSSLLITEMLTMLTEVFRIDINISDIFAYSTIKDLSEYIYCLQCKKERILYENV</sequence>
<name>A0A6S6R511_9FIRM</name>